<dbReference type="AlphaFoldDB" id="A0A5N5UKZ3"/>
<name>A0A5N5UKZ3_9EURY</name>
<evidence type="ECO:0000259" key="1">
    <source>
        <dbReference type="Pfam" id="PF26417"/>
    </source>
</evidence>
<dbReference type="Proteomes" id="UP000326207">
    <property type="component" value="Unassembled WGS sequence"/>
</dbReference>
<comment type="caution">
    <text evidence="2">The sequence shown here is derived from an EMBL/GenBank/DDBJ whole genome shotgun (WGS) entry which is preliminary data.</text>
</comment>
<feature type="domain" description="DUF8112" evidence="1">
    <location>
        <begin position="23"/>
        <end position="127"/>
    </location>
</feature>
<dbReference type="RefSeq" id="WP_152156094.1">
    <property type="nucleotide sequence ID" value="NZ_QMDY01000002.1"/>
</dbReference>
<protein>
    <recommendedName>
        <fullName evidence="1">DUF8112 domain-containing protein</fullName>
    </recommendedName>
</protein>
<evidence type="ECO:0000313" key="3">
    <source>
        <dbReference type="Proteomes" id="UP000326207"/>
    </source>
</evidence>
<proteinExistence type="predicted"/>
<reference evidence="2 3" key="1">
    <citation type="submission" date="2019-10" db="EMBL/GenBank/DDBJ databases">
        <title>Unraveling microbial dark matter from salterns through culturing: the case of the genus Halosegnis.</title>
        <authorList>
            <person name="Duran-Viseras A."/>
            <person name="Andrei A.-S."/>
            <person name="Vera-Gargallo B."/>
            <person name="Ghai R."/>
            <person name="Sanchez-Porro C."/>
            <person name="Ventosa A."/>
        </authorList>
    </citation>
    <scope>NUCLEOTIDE SEQUENCE [LARGE SCALE GENOMIC DNA]</scope>
    <source>
        <strain evidence="2 3">F19-13</strain>
    </source>
</reference>
<gene>
    <name evidence="2" type="ORF">DP108_04980</name>
</gene>
<accession>A0A5N5UKZ3</accession>
<dbReference type="Pfam" id="PF26417">
    <property type="entry name" value="DUF8112"/>
    <property type="match status" value="1"/>
</dbReference>
<evidence type="ECO:0000313" key="2">
    <source>
        <dbReference type="EMBL" id="KAB7519458.1"/>
    </source>
</evidence>
<organism evidence="2 3">
    <name type="scientific">Halosegnis rubeus</name>
    <dbReference type="NCBI Taxonomy" id="2212850"/>
    <lineage>
        <taxon>Archaea</taxon>
        <taxon>Methanobacteriati</taxon>
        <taxon>Methanobacteriota</taxon>
        <taxon>Stenosarchaea group</taxon>
        <taxon>Halobacteria</taxon>
        <taxon>Halobacteriales</taxon>
        <taxon>Natronomonadaceae</taxon>
        <taxon>Halosegnis</taxon>
    </lineage>
</organism>
<dbReference type="EMBL" id="QMDY01000002">
    <property type="protein sequence ID" value="KAB7519458.1"/>
    <property type="molecule type" value="Genomic_DNA"/>
</dbReference>
<dbReference type="InterPro" id="IPR058425">
    <property type="entry name" value="DUF8112"/>
</dbReference>
<sequence length="134" mass="15015">MTDELLRDRGRPGRVARIEPPCVTATPAQLCTGLILGLPGLYTYCTGCREKLREGDETVVYAYRLAERAEWDFCRCYCRVCAPTRHEVPTLGVAELLIRAELATTSFVHTQSHRLSLTEVQLVAYCPPEEGGER</sequence>